<dbReference type="STRING" id="310781.SAMN05216259_101617"/>
<dbReference type="OrthoDB" id="3291396at2"/>
<dbReference type="RefSeq" id="WP_093782642.1">
    <property type="nucleotide sequence ID" value="NZ_FNIE01000001.1"/>
</dbReference>
<dbReference type="PANTHER" id="PTHR35010">
    <property type="entry name" value="BLL4672 PROTEIN-RELATED"/>
    <property type="match status" value="1"/>
</dbReference>
<dbReference type="Gene3D" id="3.30.450.180">
    <property type="match status" value="1"/>
</dbReference>
<protein>
    <submittedName>
        <fullName evidence="2">Helix-turn-helix domain-containing protein</fullName>
    </submittedName>
</protein>
<gene>
    <name evidence="2" type="ORF">SAMN05216259_101617</name>
</gene>
<dbReference type="AlphaFoldDB" id="A0A1G9WFE9"/>
<reference evidence="2 3" key="1">
    <citation type="submission" date="2016-10" db="EMBL/GenBank/DDBJ databases">
        <authorList>
            <person name="de Groot N.N."/>
        </authorList>
    </citation>
    <scope>NUCLEOTIDE SEQUENCE [LARGE SCALE GENOMIC DNA]</scope>
    <source>
        <strain evidence="2 3">CGMCC 4.2022</strain>
    </source>
</reference>
<sequence length="286" mass="32104">MVDPGQRPRLGTDLLSSWRARVNPRDLPEAAGMDPLPERLTVALMARLVHTDERHYRRIERGTAHGVSTQLIESIAQVLRLQPHETRLLYAWCGKPPPRAQASDAAVPEDLLGVLDAEQHGAYWCSAGYDVLAANARALCNWPWMAEPGTNVMVALLRGPGREQCAEWDTRWAPLLLAQLRRELIQAPESDELHELVDRVVTGDPLVERIWRATAEVQPPAYGTTRPMYMPPWRPYTSDPVEITVTALVPISRPDLRLVVGVPAADVTPRLPELPDRPRTARHRPR</sequence>
<proteinExistence type="predicted"/>
<dbReference type="Pfam" id="PF17765">
    <property type="entry name" value="MLTR_LBD"/>
    <property type="match status" value="1"/>
</dbReference>
<accession>A0A1G9WFE9</accession>
<keyword evidence="3" id="KW-1185">Reference proteome</keyword>
<dbReference type="Proteomes" id="UP000199341">
    <property type="component" value="Unassembled WGS sequence"/>
</dbReference>
<evidence type="ECO:0000313" key="3">
    <source>
        <dbReference type="Proteomes" id="UP000199341"/>
    </source>
</evidence>
<dbReference type="EMBL" id="FNIE01000001">
    <property type="protein sequence ID" value="SDM82755.1"/>
    <property type="molecule type" value="Genomic_DNA"/>
</dbReference>
<name>A0A1G9WFE9_9ACTN</name>
<organism evidence="2 3">
    <name type="scientific">Actinacidiphila guanduensis</name>
    <dbReference type="NCBI Taxonomy" id="310781"/>
    <lineage>
        <taxon>Bacteria</taxon>
        <taxon>Bacillati</taxon>
        <taxon>Actinomycetota</taxon>
        <taxon>Actinomycetes</taxon>
        <taxon>Kitasatosporales</taxon>
        <taxon>Streptomycetaceae</taxon>
        <taxon>Actinacidiphila</taxon>
    </lineage>
</organism>
<dbReference type="PANTHER" id="PTHR35010:SF2">
    <property type="entry name" value="BLL4672 PROTEIN"/>
    <property type="match status" value="1"/>
</dbReference>
<feature type="domain" description="MmyB-like transcription regulator ligand binding" evidence="1">
    <location>
        <begin position="107"/>
        <end position="225"/>
    </location>
</feature>
<evidence type="ECO:0000259" key="1">
    <source>
        <dbReference type="Pfam" id="PF17765"/>
    </source>
</evidence>
<evidence type="ECO:0000313" key="2">
    <source>
        <dbReference type="EMBL" id="SDM82755.1"/>
    </source>
</evidence>
<dbReference type="InterPro" id="IPR041413">
    <property type="entry name" value="MLTR_LBD"/>
</dbReference>